<keyword evidence="2" id="KW-1185">Reference proteome</keyword>
<proteinExistence type="predicted"/>
<accession>A0ABT8PV71</accession>
<evidence type="ECO:0000313" key="2">
    <source>
        <dbReference type="Proteomes" id="UP001174867"/>
    </source>
</evidence>
<evidence type="ECO:0000313" key="1">
    <source>
        <dbReference type="EMBL" id="MDN8600163.1"/>
    </source>
</evidence>
<gene>
    <name evidence="1" type="ORF">Q0A17_12175</name>
</gene>
<dbReference type="RefSeq" id="WP_301699204.1">
    <property type="nucleotide sequence ID" value="NZ_JAUJYW010000004.1"/>
</dbReference>
<name>A0ABT8PV71_9ENTR</name>
<sequence length="62" mass="6733">MLSAGANPAFIASQMGHENAEMVYTVYSAWISALDGDQIEYLNQRISGYSHAPHMPPGVKAH</sequence>
<dbReference type="Proteomes" id="UP001174867">
    <property type="component" value="Unassembled WGS sequence"/>
</dbReference>
<comment type="caution">
    <text evidence="1">The sequence shown here is derived from an EMBL/GenBank/DDBJ whole genome shotgun (WGS) entry which is preliminary data.</text>
</comment>
<reference evidence="1 2" key="1">
    <citation type="submission" date="2023-07" db="EMBL/GenBank/DDBJ databases">
        <title>Citrobacter selenititolerans sp. nov., isolated from seleniferous soil.</title>
        <authorList>
            <person name="Zhang S."/>
            <person name="Li K."/>
            <person name="Peng J."/>
            <person name="Wang H."/>
            <person name="Sun J."/>
            <person name="Guo Y."/>
        </authorList>
    </citation>
    <scope>NUCLEOTIDE SEQUENCE [LARGE SCALE GENOMIC DNA]</scope>
    <source>
        <strain evidence="1 2">S2-9</strain>
    </source>
</reference>
<protein>
    <recommendedName>
        <fullName evidence="3">Integrase</fullName>
    </recommendedName>
</protein>
<evidence type="ECO:0008006" key="3">
    <source>
        <dbReference type="Google" id="ProtNLM"/>
    </source>
</evidence>
<dbReference type="EMBL" id="JAUJYW010000004">
    <property type="protein sequence ID" value="MDN8600163.1"/>
    <property type="molecule type" value="Genomic_DNA"/>
</dbReference>
<organism evidence="1 2">
    <name type="scientific">Citrobacter enshiensis</name>
    <dbReference type="NCBI Taxonomy" id="2971264"/>
    <lineage>
        <taxon>Bacteria</taxon>
        <taxon>Pseudomonadati</taxon>
        <taxon>Pseudomonadota</taxon>
        <taxon>Gammaproteobacteria</taxon>
        <taxon>Enterobacterales</taxon>
        <taxon>Enterobacteriaceae</taxon>
        <taxon>Citrobacter</taxon>
    </lineage>
</organism>